<organism evidence="2 3">
    <name type="scientific">Sphingomonas caseinilyticus</name>
    <dbReference type="NCBI Taxonomy" id="2908205"/>
    <lineage>
        <taxon>Bacteria</taxon>
        <taxon>Pseudomonadati</taxon>
        <taxon>Pseudomonadota</taxon>
        <taxon>Alphaproteobacteria</taxon>
        <taxon>Sphingomonadales</taxon>
        <taxon>Sphingomonadaceae</taxon>
        <taxon>Sphingomonas</taxon>
    </lineage>
</organism>
<name>A0ABT0RQQ7_9SPHN</name>
<evidence type="ECO:0000256" key="1">
    <source>
        <dbReference type="SAM" id="Phobius"/>
    </source>
</evidence>
<proteinExistence type="predicted"/>
<evidence type="ECO:0000313" key="2">
    <source>
        <dbReference type="EMBL" id="MCL6697352.1"/>
    </source>
</evidence>
<sequence>MIGQSRAHLRSAGEGYWQHFRFATTFGLLAMAAGFAAILHAFIPGVCTSTASRIIRHLGNLLEDRSKIDAIENEAVEARAFVMLLLLATAAVAPLWILDAPNALRIAYTVLAFALPAALMISNPELITSEEHAA</sequence>
<evidence type="ECO:0000313" key="3">
    <source>
        <dbReference type="Proteomes" id="UP001203410"/>
    </source>
</evidence>
<dbReference type="InterPro" id="IPR045936">
    <property type="entry name" value="DUF6356"/>
</dbReference>
<keyword evidence="1" id="KW-0812">Transmembrane</keyword>
<reference evidence="2 3" key="1">
    <citation type="submission" date="2022-05" db="EMBL/GenBank/DDBJ databases">
        <authorList>
            <person name="Jo J.-H."/>
            <person name="Im W.-T."/>
        </authorList>
    </citation>
    <scope>NUCLEOTIDE SEQUENCE [LARGE SCALE GENOMIC DNA]</scope>
    <source>
        <strain evidence="2 3">NSE70-1</strain>
    </source>
</reference>
<dbReference type="EMBL" id="JAMGBA010000001">
    <property type="protein sequence ID" value="MCL6697352.1"/>
    <property type="molecule type" value="Genomic_DNA"/>
</dbReference>
<dbReference type="Pfam" id="PF19883">
    <property type="entry name" value="DUF6356"/>
    <property type="match status" value="1"/>
</dbReference>
<gene>
    <name evidence="2" type="ORF">LZ496_00910</name>
</gene>
<dbReference type="Proteomes" id="UP001203410">
    <property type="component" value="Unassembled WGS sequence"/>
</dbReference>
<feature type="transmembrane region" description="Helical" evidence="1">
    <location>
        <begin position="80"/>
        <end position="97"/>
    </location>
</feature>
<dbReference type="RefSeq" id="WP_249902727.1">
    <property type="nucleotide sequence ID" value="NZ_JAMGBA010000001.1"/>
</dbReference>
<keyword evidence="3" id="KW-1185">Reference proteome</keyword>
<feature type="transmembrane region" description="Helical" evidence="1">
    <location>
        <begin position="103"/>
        <end position="121"/>
    </location>
</feature>
<feature type="transmembrane region" description="Helical" evidence="1">
    <location>
        <begin position="20"/>
        <end position="43"/>
    </location>
</feature>
<comment type="caution">
    <text evidence="2">The sequence shown here is derived from an EMBL/GenBank/DDBJ whole genome shotgun (WGS) entry which is preliminary data.</text>
</comment>
<protein>
    <submittedName>
        <fullName evidence="2">DUF6356 family protein</fullName>
    </submittedName>
</protein>
<keyword evidence="1" id="KW-0472">Membrane</keyword>
<accession>A0ABT0RQQ7</accession>
<keyword evidence="1" id="KW-1133">Transmembrane helix</keyword>